<protein>
    <submittedName>
        <fullName evidence="1">Uncharacterized protein</fullName>
    </submittedName>
</protein>
<sequence length="75" mass="8305">MKLEPFNSVKECPKCGLSTKGFSVEFSTSEKVAAGDGRFVSTNTYGSSLIPHLEKHCPHCRYGWLEETKDAPSPR</sequence>
<gene>
    <name evidence="1" type="ORF">MM415B00382_0075</name>
</gene>
<organism evidence="1">
    <name type="scientific">viral metagenome</name>
    <dbReference type="NCBI Taxonomy" id="1070528"/>
    <lineage>
        <taxon>unclassified sequences</taxon>
        <taxon>metagenomes</taxon>
        <taxon>organismal metagenomes</taxon>
    </lineage>
</organism>
<reference evidence="1" key="1">
    <citation type="submission" date="2020-03" db="EMBL/GenBank/DDBJ databases">
        <title>The deep terrestrial virosphere.</title>
        <authorList>
            <person name="Holmfeldt K."/>
            <person name="Nilsson E."/>
            <person name="Simone D."/>
            <person name="Lopez-Fernandez M."/>
            <person name="Wu X."/>
            <person name="de Brujin I."/>
            <person name="Lundin D."/>
            <person name="Andersson A."/>
            <person name="Bertilsson S."/>
            <person name="Dopson M."/>
        </authorList>
    </citation>
    <scope>NUCLEOTIDE SEQUENCE</scope>
    <source>
        <strain evidence="1">MM415B00382</strain>
    </source>
</reference>
<evidence type="ECO:0000313" key="1">
    <source>
        <dbReference type="EMBL" id="QJA65685.1"/>
    </source>
</evidence>
<dbReference type="AlphaFoldDB" id="A0A6M3J8T3"/>
<accession>A0A6M3J8T3</accession>
<dbReference type="EMBL" id="MT141542">
    <property type="protein sequence ID" value="QJA65685.1"/>
    <property type="molecule type" value="Genomic_DNA"/>
</dbReference>
<name>A0A6M3J8T3_9ZZZZ</name>
<proteinExistence type="predicted"/>